<accession>A8X1Z6</accession>
<comment type="similarity">
    <text evidence="1">Belongs to the serpin family.</text>
</comment>
<gene>
    <name evidence="5" type="primary">srp-2</name>
    <name evidence="3" type="synonym">Cbr-srp-2</name>
    <name evidence="5" type="ORF">CBG06332</name>
    <name evidence="3" type="ORF">CBG_06332</name>
</gene>
<dbReference type="OMA" id="NEFCEHR"/>
<keyword evidence="4" id="KW-1185">Reference proteome</keyword>
<dbReference type="STRING" id="6238.A8X1Z6"/>
<evidence type="ECO:0000259" key="2">
    <source>
        <dbReference type="SMART" id="SM00093"/>
    </source>
</evidence>
<dbReference type="GO" id="GO:0005615">
    <property type="term" value="C:extracellular space"/>
    <property type="evidence" value="ECO:0000318"/>
    <property type="project" value="GO_Central"/>
</dbReference>
<reference evidence="3 4" key="2">
    <citation type="journal article" date="2011" name="PLoS Genet.">
        <title>Caenorhabditis briggsae recombinant inbred line genotypes reveal inter-strain incompatibility and the evolution of recombination.</title>
        <authorList>
            <person name="Ross J.A."/>
            <person name="Koboldt D.C."/>
            <person name="Staisch J.E."/>
            <person name="Chamberlin H.M."/>
            <person name="Gupta B.P."/>
            <person name="Miller R.D."/>
            <person name="Baird S.E."/>
            <person name="Haag E.S."/>
        </authorList>
    </citation>
    <scope>NUCLEOTIDE SEQUENCE [LARGE SCALE GENOMIC DNA]</scope>
    <source>
        <strain evidence="3 4">AF16</strain>
    </source>
</reference>
<evidence type="ECO:0000256" key="1">
    <source>
        <dbReference type="RuleBase" id="RU000411"/>
    </source>
</evidence>
<dbReference type="eggNOG" id="KOG2392">
    <property type="taxonomic scope" value="Eukaryota"/>
</dbReference>
<dbReference type="SUPFAM" id="SSF56574">
    <property type="entry name" value="Serpins"/>
    <property type="match status" value="1"/>
</dbReference>
<dbReference type="GO" id="GO:0004867">
    <property type="term" value="F:serine-type endopeptidase inhibitor activity"/>
    <property type="evidence" value="ECO:0007669"/>
    <property type="project" value="EnsemblMetazoa"/>
</dbReference>
<dbReference type="PANTHER" id="PTHR11461">
    <property type="entry name" value="SERINE PROTEASE INHIBITOR, SERPIN"/>
    <property type="match status" value="1"/>
</dbReference>
<evidence type="ECO:0000313" key="5">
    <source>
        <dbReference type="WormBase" id="CBG06332"/>
    </source>
</evidence>
<dbReference type="SMART" id="SM00093">
    <property type="entry name" value="SERPIN"/>
    <property type="match status" value="1"/>
</dbReference>
<proteinExistence type="inferred from homology"/>
<evidence type="ECO:0000313" key="4">
    <source>
        <dbReference type="Proteomes" id="UP000008549"/>
    </source>
</evidence>
<dbReference type="PANTHER" id="PTHR11461:SF352">
    <property type="entry name" value="SERPIN DOMAIN-CONTAINING PROTEIN"/>
    <property type="match status" value="1"/>
</dbReference>
<sequence>MVDEKISQYEMDLALRLLATLPHEGSVVLSPLSISLALALVHEGTRGSTREELERVLVGSDDESRIRDHFAGVMEMVSNAENGVETNIANSVFVNQDLSIKQSYKEAVEKYYKASAQNLDFNQAAESAKIMNSFVENATSGKIKDLIPEDAVKDSLAVLVNAVYFKADWQGKFEKDMTSVRDFHAMEGQSRTYFQIPFLNEFCEHRDYTEDQLFQVLSLKYQDRRFSFAVFLPKKRHGLIDALEKTNGEYLQNLLADLKNSYVNVHIPKFKIEKELDLKETLEAVGIKEMFQEGSADLKGLGDKAFISSGIHKAIIEVDEDGTTAAAASAFKVGLEMMIMAEPTTFLADHPFLFALLFENSPLFIGVHA</sequence>
<dbReference type="GO" id="GO:0004869">
    <property type="term" value="F:cysteine-type endopeptidase inhibitor activity"/>
    <property type="evidence" value="ECO:0007669"/>
    <property type="project" value="EnsemblMetazoa"/>
</dbReference>
<dbReference type="InterPro" id="IPR036186">
    <property type="entry name" value="Serpin_sf"/>
</dbReference>
<dbReference type="Gene3D" id="3.30.497.10">
    <property type="entry name" value="Antithrombin, subunit I, domain 2"/>
    <property type="match status" value="1"/>
</dbReference>
<dbReference type="Gene3D" id="2.30.39.10">
    <property type="entry name" value="Alpha-1-antitrypsin, domain 1"/>
    <property type="match status" value="1"/>
</dbReference>
<organism evidence="3 4">
    <name type="scientific">Caenorhabditis briggsae</name>
    <dbReference type="NCBI Taxonomy" id="6238"/>
    <lineage>
        <taxon>Eukaryota</taxon>
        <taxon>Metazoa</taxon>
        <taxon>Ecdysozoa</taxon>
        <taxon>Nematoda</taxon>
        <taxon>Chromadorea</taxon>
        <taxon>Rhabditida</taxon>
        <taxon>Rhabditina</taxon>
        <taxon>Rhabditomorpha</taxon>
        <taxon>Rhabditoidea</taxon>
        <taxon>Rhabditidae</taxon>
        <taxon>Peloderinae</taxon>
        <taxon>Caenorhabditis</taxon>
    </lineage>
</organism>
<dbReference type="InterPro" id="IPR000215">
    <property type="entry name" value="Serpin_fam"/>
</dbReference>
<dbReference type="FunCoup" id="A8X1Z6">
    <property type="interactions" value="342"/>
</dbReference>
<dbReference type="InterPro" id="IPR023795">
    <property type="entry name" value="Serpin_CS"/>
</dbReference>
<dbReference type="InterPro" id="IPR042185">
    <property type="entry name" value="Serpin_sf_2"/>
</dbReference>
<dbReference type="HOGENOM" id="CLU_023330_0_3_1"/>
<protein>
    <submittedName>
        <fullName evidence="3">Protein CBR-SRP-2</fullName>
    </submittedName>
</protein>
<dbReference type="Proteomes" id="UP000008549">
    <property type="component" value="Unassembled WGS sequence"/>
</dbReference>
<dbReference type="EMBL" id="HE601320">
    <property type="protein sequence ID" value="CAP26656.2"/>
    <property type="molecule type" value="Genomic_DNA"/>
</dbReference>
<dbReference type="Pfam" id="PF00079">
    <property type="entry name" value="Serpin"/>
    <property type="match status" value="1"/>
</dbReference>
<dbReference type="MEROPS" id="I04.041"/>
<feature type="domain" description="Serpin" evidence="2">
    <location>
        <begin position="11"/>
        <end position="369"/>
    </location>
</feature>
<evidence type="ECO:0000313" key="3">
    <source>
        <dbReference type="EMBL" id="CAP26656.2"/>
    </source>
</evidence>
<dbReference type="InterPro" id="IPR042178">
    <property type="entry name" value="Serpin_sf_1"/>
</dbReference>
<name>A8X1Z6_CAEBR</name>
<reference evidence="3 4" key="1">
    <citation type="journal article" date="2003" name="PLoS Biol.">
        <title>The genome sequence of Caenorhabditis briggsae: a platform for comparative genomics.</title>
        <authorList>
            <person name="Stein L.D."/>
            <person name="Bao Z."/>
            <person name="Blasiar D."/>
            <person name="Blumenthal T."/>
            <person name="Brent M.R."/>
            <person name="Chen N."/>
            <person name="Chinwalla A."/>
            <person name="Clarke L."/>
            <person name="Clee C."/>
            <person name="Coghlan A."/>
            <person name="Coulson A."/>
            <person name="D'Eustachio P."/>
            <person name="Fitch D.H."/>
            <person name="Fulton L.A."/>
            <person name="Fulton R.E."/>
            <person name="Griffiths-Jones S."/>
            <person name="Harris T.W."/>
            <person name="Hillier L.W."/>
            <person name="Kamath R."/>
            <person name="Kuwabara P.E."/>
            <person name="Mardis E.R."/>
            <person name="Marra M.A."/>
            <person name="Miner T.L."/>
            <person name="Minx P."/>
            <person name="Mullikin J.C."/>
            <person name="Plumb R.W."/>
            <person name="Rogers J."/>
            <person name="Schein J.E."/>
            <person name="Sohrmann M."/>
            <person name="Spieth J."/>
            <person name="Stajich J.E."/>
            <person name="Wei C."/>
            <person name="Willey D."/>
            <person name="Wilson R.K."/>
            <person name="Durbin R."/>
            <person name="Waterston R.H."/>
        </authorList>
    </citation>
    <scope>NUCLEOTIDE SEQUENCE [LARGE SCALE GENOMIC DNA]</scope>
    <source>
        <strain evidence="3 4">AF16</strain>
    </source>
</reference>
<dbReference type="InParanoid" id="A8X1Z6"/>
<dbReference type="PROSITE" id="PS00284">
    <property type="entry name" value="SERPIN"/>
    <property type="match status" value="1"/>
</dbReference>
<dbReference type="WormBase" id="CBG06332">
    <property type="protein sequence ID" value="CBP07440"/>
    <property type="gene ID" value="WBGene00028627"/>
    <property type="gene designation" value="Cbr-srp-2"/>
</dbReference>
<dbReference type="AlphaFoldDB" id="A8X1Z6"/>
<dbReference type="InterPro" id="IPR023796">
    <property type="entry name" value="Serpin_dom"/>
</dbReference>